<dbReference type="InterPro" id="IPR001611">
    <property type="entry name" value="Leu-rich_rpt"/>
</dbReference>
<dbReference type="InterPro" id="IPR032675">
    <property type="entry name" value="LRR_dom_sf"/>
</dbReference>
<feature type="region of interest" description="Disordered" evidence="1">
    <location>
        <begin position="687"/>
        <end position="748"/>
    </location>
</feature>
<evidence type="ECO:0000256" key="1">
    <source>
        <dbReference type="SAM" id="MobiDB-lite"/>
    </source>
</evidence>
<dbReference type="PROSITE" id="PS50181">
    <property type="entry name" value="FBOX"/>
    <property type="match status" value="1"/>
</dbReference>
<gene>
    <name evidence="3" type="ORF">C7999DRAFT_17348</name>
</gene>
<dbReference type="EMBL" id="MU857741">
    <property type="protein sequence ID" value="KAK4244394.1"/>
    <property type="molecule type" value="Genomic_DNA"/>
</dbReference>
<reference evidence="3" key="1">
    <citation type="journal article" date="2023" name="Mol. Phylogenet. Evol.">
        <title>Genome-scale phylogeny and comparative genomics of the fungal order Sordariales.</title>
        <authorList>
            <person name="Hensen N."/>
            <person name="Bonometti L."/>
            <person name="Westerberg I."/>
            <person name="Brannstrom I.O."/>
            <person name="Guillou S."/>
            <person name="Cros-Aarteil S."/>
            <person name="Calhoun S."/>
            <person name="Haridas S."/>
            <person name="Kuo A."/>
            <person name="Mondo S."/>
            <person name="Pangilinan J."/>
            <person name="Riley R."/>
            <person name="LaButti K."/>
            <person name="Andreopoulos B."/>
            <person name="Lipzen A."/>
            <person name="Chen C."/>
            <person name="Yan M."/>
            <person name="Daum C."/>
            <person name="Ng V."/>
            <person name="Clum A."/>
            <person name="Steindorff A."/>
            <person name="Ohm R.A."/>
            <person name="Martin F."/>
            <person name="Silar P."/>
            <person name="Natvig D.O."/>
            <person name="Lalanne C."/>
            <person name="Gautier V."/>
            <person name="Ament-Velasquez S.L."/>
            <person name="Kruys A."/>
            <person name="Hutchinson M.I."/>
            <person name="Powell A.J."/>
            <person name="Barry K."/>
            <person name="Miller A.N."/>
            <person name="Grigoriev I.V."/>
            <person name="Debuchy R."/>
            <person name="Gladieux P."/>
            <person name="Hiltunen Thoren M."/>
            <person name="Johannesson H."/>
        </authorList>
    </citation>
    <scope>NUCLEOTIDE SEQUENCE</scope>
    <source>
        <strain evidence="3">CBS 359.72</strain>
    </source>
</reference>
<evidence type="ECO:0000313" key="4">
    <source>
        <dbReference type="Proteomes" id="UP001303647"/>
    </source>
</evidence>
<sequence length="748" mass="80766">MADSVIIHDAPATSLNPAASDRVPAGEEGIRNGAEPQLKKRGRDRLLRGLQRMSSSPSLARAGRSRSASSPYSLSGSLSCVSLASSSSPFGQPSNGSYFSQPSVAASSSAQTSIPTSPIAESPAQEALGSILAARPVDYATLGQPTISLPAKIKKKALTFNLWADLPRELKVHVLSFLGPKELVRISRVCREFHQMCFDGQLWKSFDASEFYREIPAESLANIIVSAGPFVKDLNLRGCIQVEHYQRAEVMVKACRNLINATLEGCRNFRRSTLHTLLKTNAKLAHLNLTGLPAVNNATCKIVANSCPQLETFNVSWCKHMDARGIKFVVESCPKLRDIRAGEIKGFHNTDVAEAIFHTNNLERLVLAGCDDLTDTALQIMMHGVDPEIDYLTGRPMVPPRRLRHLDLTRCLRLTDAGVKALGHAVPNLEGLQLSGVTSLTDAALEPILASTPRLTHLELEDIAELTNSLLSQHLAKSPCTARLEHLSVSYCENLSDVGMLPVMRVCTHLRSVFMDNTRVSDLVLAEAAAMVRSRCSRPADRGTLPVVSLSLVVYDCPNITWTGVREILSRNTEAPRPPAVTARNDARGNKGEEVILTTTTTVASARHADADAALDPGSDGHPGPVVLTAVPEQDRSPPLLPAEVIALKCFHGWQMTVDEHTKRVLRGDGPAARRLERKWADFMQANEEAGAGGAGGWRRRRRAREAQIAHDEEGEDGGGDAAGGADGAAGGGGRRRRRARTTGCAVM</sequence>
<dbReference type="AlphaFoldDB" id="A0AAN7CLR5"/>
<dbReference type="SUPFAM" id="SSF52047">
    <property type="entry name" value="RNI-like"/>
    <property type="match status" value="1"/>
</dbReference>
<dbReference type="InterPro" id="IPR001810">
    <property type="entry name" value="F-box_dom"/>
</dbReference>
<dbReference type="Pfam" id="PF12937">
    <property type="entry name" value="F-box-like"/>
    <property type="match status" value="1"/>
</dbReference>
<feature type="domain" description="F-box" evidence="2">
    <location>
        <begin position="160"/>
        <end position="206"/>
    </location>
</feature>
<dbReference type="CDD" id="cd22139">
    <property type="entry name" value="F-box_unchar"/>
    <property type="match status" value="1"/>
</dbReference>
<accession>A0AAN7CLR5</accession>
<organism evidence="3 4">
    <name type="scientific">Corynascus novoguineensis</name>
    <dbReference type="NCBI Taxonomy" id="1126955"/>
    <lineage>
        <taxon>Eukaryota</taxon>
        <taxon>Fungi</taxon>
        <taxon>Dikarya</taxon>
        <taxon>Ascomycota</taxon>
        <taxon>Pezizomycotina</taxon>
        <taxon>Sordariomycetes</taxon>
        <taxon>Sordariomycetidae</taxon>
        <taxon>Sordariales</taxon>
        <taxon>Chaetomiaceae</taxon>
        <taxon>Corynascus</taxon>
    </lineage>
</organism>
<comment type="caution">
    <text evidence="3">The sequence shown here is derived from an EMBL/GenBank/DDBJ whole genome shotgun (WGS) entry which is preliminary data.</text>
</comment>
<evidence type="ECO:0000313" key="3">
    <source>
        <dbReference type="EMBL" id="KAK4244394.1"/>
    </source>
</evidence>
<dbReference type="SMART" id="SM00256">
    <property type="entry name" value="FBOX"/>
    <property type="match status" value="1"/>
</dbReference>
<dbReference type="InterPro" id="IPR036047">
    <property type="entry name" value="F-box-like_dom_sf"/>
</dbReference>
<dbReference type="Proteomes" id="UP001303647">
    <property type="component" value="Unassembled WGS sequence"/>
</dbReference>
<protein>
    <recommendedName>
        <fullName evidence="2">F-box domain-containing protein</fullName>
    </recommendedName>
</protein>
<feature type="compositionally biased region" description="Gly residues" evidence="1">
    <location>
        <begin position="720"/>
        <end position="733"/>
    </location>
</feature>
<dbReference type="GO" id="GO:0031146">
    <property type="term" value="P:SCF-dependent proteasomal ubiquitin-dependent protein catabolic process"/>
    <property type="evidence" value="ECO:0007669"/>
    <property type="project" value="TreeGrafter"/>
</dbReference>
<dbReference type="Gene3D" id="1.20.1280.50">
    <property type="match status" value="1"/>
</dbReference>
<name>A0AAN7CLR5_9PEZI</name>
<dbReference type="InterPro" id="IPR006553">
    <property type="entry name" value="Leu-rich_rpt_Cys-con_subtyp"/>
</dbReference>
<reference evidence="3" key="2">
    <citation type="submission" date="2023-05" db="EMBL/GenBank/DDBJ databases">
        <authorList>
            <consortium name="Lawrence Berkeley National Laboratory"/>
            <person name="Steindorff A."/>
            <person name="Hensen N."/>
            <person name="Bonometti L."/>
            <person name="Westerberg I."/>
            <person name="Brannstrom I.O."/>
            <person name="Guillou S."/>
            <person name="Cros-Aarteil S."/>
            <person name="Calhoun S."/>
            <person name="Haridas S."/>
            <person name="Kuo A."/>
            <person name="Mondo S."/>
            <person name="Pangilinan J."/>
            <person name="Riley R."/>
            <person name="Labutti K."/>
            <person name="Andreopoulos B."/>
            <person name="Lipzen A."/>
            <person name="Chen C."/>
            <person name="Yanf M."/>
            <person name="Daum C."/>
            <person name="Ng V."/>
            <person name="Clum A."/>
            <person name="Ohm R."/>
            <person name="Martin F."/>
            <person name="Silar P."/>
            <person name="Natvig D."/>
            <person name="Lalanne C."/>
            <person name="Gautier V."/>
            <person name="Ament-Velasquez S.L."/>
            <person name="Kruys A."/>
            <person name="Hutchinson M.I."/>
            <person name="Powell A.J."/>
            <person name="Barry K."/>
            <person name="Miller A.N."/>
            <person name="Grigoriev I.V."/>
            <person name="Debuchy R."/>
            <person name="Gladieux P."/>
            <person name="Thoren M.H."/>
            <person name="Johannesson H."/>
        </authorList>
    </citation>
    <scope>NUCLEOTIDE SEQUENCE</scope>
    <source>
        <strain evidence="3">CBS 359.72</strain>
    </source>
</reference>
<evidence type="ECO:0000259" key="2">
    <source>
        <dbReference type="PROSITE" id="PS50181"/>
    </source>
</evidence>
<proteinExistence type="predicted"/>
<feature type="compositionally biased region" description="Low complexity" evidence="1">
    <location>
        <begin position="48"/>
        <end position="72"/>
    </location>
</feature>
<dbReference type="GO" id="GO:0019005">
    <property type="term" value="C:SCF ubiquitin ligase complex"/>
    <property type="evidence" value="ECO:0007669"/>
    <property type="project" value="TreeGrafter"/>
</dbReference>
<feature type="region of interest" description="Disordered" evidence="1">
    <location>
        <begin position="1"/>
        <end position="72"/>
    </location>
</feature>
<dbReference type="Gene3D" id="3.80.10.10">
    <property type="entry name" value="Ribonuclease Inhibitor"/>
    <property type="match status" value="1"/>
</dbReference>
<dbReference type="SMART" id="SM00367">
    <property type="entry name" value="LRR_CC"/>
    <property type="match status" value="8"/>
</dbReference>
<dbReference type="Pfam" id="PF13516">
    <property type="entry name" value="LRR_6"/>
    <property type="match status" value="1"/>
</dbReference>
<keyword evidence="4" id="KW-1185">Reference proteome</keyword>
<dbReference type="PANTHER" id="PTHR13318">
    <property type="entry name" value="PARTNER OF PAIRED, ISOFORM B-RELATED"/>
    <property type="match status" value="1"/>
</dbReference>
<dbReference type="SUPFAM" id="SSF81383">
    <property type="entry name" value="F-box domain"/>
    <property type="match status" value="1"/>
</dbReference>